<evidence type="ECO:0000256" key="6">
    <source>
        <dbReference type="ARBA" id="ARBA00023125"/>
    </source>
</evidence>
<feature type="compositionally biased region" description="Basic and acidic residues" evidence="10">
    <location>
        <begin position="53"/>
        <end position="69"/>
    </location>
</feature>
<dbReference type="GO" id="GO:0005634">
    <property type="term" value="C:nucleus"/>
    <property type="evidence" value="ECO:0007669"/>
    <property type="project" value="UniProtKB-SubCell"/>
</dbReference>
<dbReference type="PROSITE" id="PS51523">
    <property type="entry name" value="ZF_HD_DIMER"/>
    <property type="match status" value="1"/>
</dbReference>
<dbReference type="GO" id="GO:0000976">
    <property type="term" value="F:transcription cis-regulatory region binding"/>
    <property type="evidence" value="ECO:0007669"/>
    <property type="project" value="TreeGrafter"/>
</dbReference>
<evidence type="ECO:0000313" key="12">
    <source>
        <dbReference type="EMBL" id="GMH14874.1"/>
    </source>
</evidence>
<evidence type="ECO:0000256" key="4">
    <source>
        <dbReference type="ARBA" id="ARBA00022833"/>
    </source>
</evidence>
<keyword evidence="5" id="KW-0805">Transcription regulation</keyword>
<feature type="region of interest" description="Disordered" evidence="10">
    <location>
        <begin position="53"/>
        <end position="109"/>
    </location>
</feature>
<dbReference type="PANTHER" id="PTHR31948:SF119">
    <property type="entry name" value="ZINC-FINGER HOMEODOMAIN PROTEIN 6-LIKE"/>
    <property type="match status" value="1"/>
</dbReference>
<dbReference type="InterPro" id="IPR006455">
    <property type="entry name" value="Homeodomain_ZF_HD"/>
</dbReference>
<keyword evidence="13" id="KW-1185">Reference proteome</keyword>
<keyword evidence="6" id="KW-0238">DNA-binding</keyword>
<dbReference type="NCBIfam" id="TIGR01566">
    <property type="entry name" value="ZF_HD_prot_N"/>
    <property type="match status" value="1"/>
</dbReference>
<dbReference type="GO" id="GO:0050793">
    <property type="term" value="P:regulation of developmental process"/>
    <property type="evidence" value="ECO:0007669"/>
    <property type="project" value="TreeGrafter"/>
</dbReference>
<feature type="compositionally biased region" description="Pro residues" evidence="10">
    <location>
        <begin position="197"/>
        <end position="208"/>
    </location>
</feature>
<comment type="caution">
    <text evidence="12">The sequence shown here is derived from an EMBL/GenBank/DDBJ whole genome shotgun (WGS) entry which is preliminary data.</text>
</comment>
<evidence type="ECO:0000256" key="1">
    <source>
        <dbReference type="ARBA" id="ARBA00004123"/>
    </source>
</evidence>
<organism evidence="12 13">
    <name type="scientific">Nepenthes gracilis</name>
    <name type="common">Slender pitcher plant</name>
    <dbReference type="NCBI Taxonomy" id="150966"/>
    <lineage>
        <taxon>Eukaryota</taxon>
        <taxon>Viridiplantae</taxon>
        <taxon>Streptophyta</taxon>
        <taxon>Embryophyta</taxon>
        <taxon>Tracheophyta</taxon>
        <taxon>Spermatophyta</taxon>
        <taxon>Magnoliopsida</taxon>
        <taxon>eudicotyledons</taxon>
        <taxon>Gunneridae</taxon>
        <taxon>Pentapetalae</taxon>
        <taxon>Caryophyllales</taxon>
        <taxon>Nepenthaceae</taxon>
        <taxon>Nepenthes</taxon>
    </lineage>
</organism>
<evidence type="ECO:0000256" key="2">
    <source>
        <dbReference type="ARBA" id="ARBA00022723"/>
    </source>
</evidence>
<gene>
    <name evidence="12" type="ORF">Nepgr_016715</name>
</gene>
<dbReference type="Gene3D" id="1.10.10.60">
    <property type="entry name" value="Homeodomain-like"/>
    <property type="match status" value="1"/>
</dbReference>
<dbReference type="PANTHER" id="PTHR31948">
    <property type="entry name" value="ZINC-FINGER HOMEODOMAIN PROTEIN 2"/>
    <property type="match status" value="1"/>
</dbReference>
<sequence>MKLKNQHTAMEMRSSFSYAFNSESLAKLTSIASERGGAEEAGFEERIFTPISDHHHHDLHPHNQERHPEAQNPSSNLALIPAPRRSNSDLNNQQDTTHPTAGPAPAHTSSIRYQECQKNHAAHLGGHVVDGCGEFMPSGEEGTPESFRCAACDCHRNFHRKEADGETLPHGTDCHLTYNSTKSITQGHVNITSASQPAPPTLHQPPHPQSHHQHQRVSPFNNVGPVPPLPPTMMSFGGGAPAESSSEDLNIIRSNTQGQPSEPHKASQKRFRTKFTQQQKDKMMQFADKLGWRILKQDDVVLQHFCDEVGVKRQAFKVWMHNNKQAMKRKQS</sequence>
<feature type="compositionally biased region" description="Polar residues" evidence="10">
    <location>
        <begin position="88"/>
        <end position="99"/>
    </location>
</feature>
<reference evidence="12" key="1">
    <citation type="submission" date="2023-05" db="EMBL/GenBank/DDBJ databases">
        <title>Nepenthes gracilis genome sequencing.</title>
        <authorList>
            <person name="Fukushima K."/>
        </authorList>
    </citation>
    <scope>NUCLEOTIDE SEQUENCE</scope>
    <source>
        <strain evidence="12">SING2019-196</strain>
    </source>
</reference>
<name>A0AAD3SQ72_NEPGR</name>
<evidence type="ECO:0000256" key="3">
    <source>
        <dbReference type="ARBA" id="ARBA00022771"/>
    </source>
</evidence>
<keyword evidence="9" id="KW-0539">Nucleus</keyword>
<feature type="domain" description="ZF-HD dimerization-type" evidence="11">
    <location>
        <begin position="113"/>
        <end position="162"/>
    </location>
</feature>
<feature type="region of interest" description="Disordered" evidence="10">
    <location>
        <begin position="191"/>
        <end position="220"/>
    </location>
</feature>
<accession>A0AAD3SQ72</accession>
<evidence type="ECO:0000256" key="7">
    <source>
        <dbReference type="ARBA" id="ARBA00023155"/>
    </source>
</evidence>
<dbReference type="GO" id="GO:0008270">
    <property type="term" value="F:zinc ion binding"/>
    <property type="evidence" value="ECO:0007669"/>
    <property type="project" value="UniProtKB-KW"/>
</dbReference>
<evidence type="ECO:0000256" key="8">
    <source>
        <dbReference type="ARBA" id="ARBA00023163"/>
    </source>
</evidence>
<dbReference type="GO" id="GO:0003700">
    <property type="term" value="F:DNA-binding transcription factor activity"/>
    <property type="evidence" value="ECO:0007669"/>
    <property type="project" value="TreeGrafter"/>
</dbReference>
<dbReference type="EMBL" id="BSYO01000014">
    <property type="protein sequence ID" value="GMH14874.1"/>
    <property type="molecule type" value="Genomic_DNA"/>
</dbReference>
<protein>
    <recommendedName>
        <fullName evidence="11">ZF-HD dimerization-type domain-containing protein</fullName>
    </recommendedName>
</protein>
<keyword evidence="7" id="KW-0371">Homeobox</keyword>
<dbReference type="InterPro" id="IPR006456">
    <property type="entry name" value="ZF_HD_homeobox_Cys/His_dimer"/>
</dbReference>
<dbReference type="SUPFAM" id="SSF46689">
    <property type="entry name" value="Homeodomain-like"/>
    <property type="match status" value="1"/>
</dbReference>
<comment type="subcellular location">
    <subcellularLocation>
        <location evidence="1">Nucleus</location>
    </subcellularLocation>
</comment>
<dbReference type="AlphaFoldDB" id="A0AAD3SQ72"/>
<dbReference type="Proteomes" id="UP001279734">
    <property type="component" value="Unassembled WGS sequence"/>
</dbReference>
<proteinExistence type="predicted"/>
<keyword evidence="8" id="KW-0804">Transcription</keyword>
<evidence type="ECO:0000259" key="11">
    <source>
        <dbReference type="PROSITE" id="PS51523"/>
    </source>
</evidence>
<keyword evidence="4" id="KW-0862">Zinc</keyword>
<keyword evidence="3" id="KW-0863">Zinc-finger</keyword>
<evidence type="ECO:0000256" key="5">
    <source>
        <dbReference type="ARBA" id="ARBA00023015"/>
    </source>
</evidence>
<keyword evidence="2" id="KW-0479">Metal-binding</keyword>
<dbReference type="NCBIfam" id="TIGR01565">
    <property type="entry name" value="homeo_ZF_HD"/>
    <property type="match status" value="1"/>
</dbReference>
<dbReference type="InterPro" id="IPR009057">
    <property type="entry name" value="Homeodomain-like_sf"/>
</dbReference>
<evidence type="ECO:0000256" key="9">
    <source>
        <dbReference type="ARBA" id="ARBA00023242"/>
    </source>
</evidence>
<dbReference type="Pfam" id="PF04770">
    <property type="entry name" value="ZF-HD_dimer"/>
    <property type="match status" value="1"/>
</dbReference>
<evidence type="ECO:0000313" key="13">
    <source>
        <dbReference type="Proteomes" id="UP001279734"/>
    </source>
</evidence>
<evidence type="ECO:0000256" key="10">
    <source>
        <dbReference type="SAM" id="MobiDB-lite"/>
    </source>
</evidence>
<dbReference type="FunFam" id="1.10.10.60:FF:000257">
    <property type="entry name" value="Zinc-finger homeodomain protein 2"/>
    <property type="match status" value="1"/>
</dbReference>